<accession>I3D6Q4</accession>
<gene>
    <name evidence="5" type="ORF">HMPREF1052_0729</name>
</gene>
<evidence type="ECO:0000256" key="2">
    <source>
        <dbReference type="PIRNR" id="PIRNR002094"/>
    </source>
</evidence>
<dbReference type="OrthoDB" id="5689656at2"/>
<organism evidence="5 6">
    <name type="scientific">Pasteurella bettyae CCUG 2042</name>
    <dbReference type="NCBI Taxonomy" id="1095749"/>
    <lineage>
        <taxon>Bacteria</taxon>
        <taxon>Pseudomonadati</taxon>
        <taxon>Pseudomonadota</taxon>
        <taxon>Gammaproteobacteria</taxon>
        <taxon>Pasteurellales</taxon>
        <taxon>Pasteurellaceae</taxon>
        <taxon>Pasteurella</taxon>
    </lineage>
</organism>
<name>I3D6Q4_9PAST</name>
<sequence>MKKVVKATALSLALAFTSSMAIAAENIAFINAGYLFQNHPDREAVAKKLDAEFKEQADKLAANKKSIDGKIAALEKDAKNPKERPSDLKKREEEINKLMQKHDQQVRKFQMENEKRQTEERAKILEKIQSATNKLAKEKGYTYVLDANSVVFAVDGKDITTDVLKAIGGKVEEPAKPAEATK</sequence>
<dbReference type="EMBL" id="AJSX01000047">
    <property type="protein sequence ID" value="EIJ67397.1"/>
    <property type="molecule type" value="Genomic_DNA"/>
</dbReference>
<dbReference type="PATRIC" id="fig|1095749.3.peg.2064"/>
<dbReference type="Gene3D" id="3.30.910.20">
    <property type="entry name" value="Skp domain"/>
    <property type="match status" value="1"/>
</dbReference>
<keyword evidence="6" id="KW-1185">Reference proteome</keyword>
<feature type="chain" id="PRO_5003670001" evidence="4">
    <location>
        <begin position="24"/>
        <end position="182"/>
    </location>
</feature>
<comment type="similarity">
    <text evidence="2">Belongs to the skp family.</text>
</comment>
<dbReference type="Proteomes" id="UP000006457">
    <property type="component" value="Unassembled WGS sequence"/>
</dbReference>
<dbReference type="Pfam" id="PF03938">
    <property type="entry name" value="OmpH"/>
    <property type="match status" value="1"/>
</dbReference>
<comment type="caution">
    <text evidence="5">The sequence shown here is derived from an EMBL/GenBank/DDBJ whole genome shotgun (WGS) entry which is preliminary data.</text>
</comment>
<evidence type="ECO:0000313" key="5">
    <source>
        <dbReference type="EMBL" id="EIJ67397.1"/>
    </source>
</evidence>
<keyword evidence="3" id="KW-0175">Coiled coil</keyword>
<dbReference type="SMART" id="SM00935">
    <property type="entry name" value="OmpH"/>
    <property type="match status" value="1"/>
</dbReference>
<evidence type="ECO:0000256" key="1">
    <source>
        <dbReference type="ARBA" id="ARBA00022729"/>
    </source>
</evidence>
<dbReference type="PANTHER" id="PTHR35089">
    <property type="entry name" value="CHAPERONE PROTEIN SKP"/>
    <property type="match status" value="1"/>
</dbReference>
<evidence type="ECO:0000256" key="3">
    <source>
        <dbReference type="SAM" id="Coils"/>
    </source>
</evidence>
<dbReference type="InterPro" id="IPR005632">
    <property type="entry name" value="Chaperone_Skp"/>
</dbReference>
<proteinExistence type="inferred from homology"/>
<feature type="coiled-coil region" evidence="3">
    <location>
        <begin position="57"/>
        <end position="134"/>
    </location>
</feature>
<reference evidence="5 6" key="1">
    <citation type="submission" date="2012-03" db="EMBL/GenBank/DDBJ databases">
        <authorList>
            <person name="Harkins D.M."/>
            <person name="Madupu R."/>
            <person name="Durkin A.S."/>
            <person name="Torralba M."/>
            <person name="Methe B."/>
            <person name="Sutton G.G."/>
            <person name="Nelson K.E."/>
        </authorList>
    </citation>
    <scope>NUCLEOTIDE SEQUENCE [LARGE SCALE GENOMIC DNA]</scope>
    <source>
        <strain evidence="5 6">CCUG 2042</strain>
    </source>
</reference>
<dbReference type="RefSeq" id="WP_005761891.1">
    <property type="nucleotide sequence ID" value="NZ_AJSX01000047.1"/>
</dbReference>
<dbReference type="PANTHER" id="PTHR35089:SF1">
    <property type="entry name" value="CHAPERONE PROTEIN SKP"/>
    <property type="match status" value="1"/>
</dbReference>
<dbReference type="AlphaFoldDB" id="I3D6Q4"/>
<feature type="signal peptide" evidence="4">
    <location>
        <begin position="1"/>
        <end position="23"/>
    </location>
</feature>
<dbReference type="InterPro" id="IPR024930">
    <property type="entry name" value="Skp_dom_sf"/>
</dbReference>
<dbReference type="GO" id="GO:0050821">
    <property type="term" value="P:protein stabilization"/>
    <property type="evidence" value="ECO:0007669"/>
    <property type="project" value="TreeGrafter"/>
</dbReference>
<dbReference type="eggNOG" id="COG2825">
    <property type="taxonomic scope" value="Bacteria"/>
</dbReference>
<dbReference type="GO" id="GO:0005829">
    <property type="term" value="C:cytosol"/>
    <property type="evidence" value="ECO:0007669"/>
    <property type="project" value="TreeGrafter"/>
</dbReference>
<dbReference type="PIRSF" id="PIRSF002094">
    <property type="entry name" value="OMP26_Skp"/>
    <property type="match status" value="1"/>
</dbReference>
<protein>
    <submittedName>
        <fullName evidence="5">Outer membrane protein, OmpH-like protein</fullName>
    </submittedName>
</protein>
<evidence type="ECO:0000313" key="6">
    <source>
        <dbReference type="Proteomes" id="UP000006457"/>
    </source>
</evidence>
<keyword evidence="1 4" id="KW-0732">Signal</keyword>
<dbReference type="GO" id="GO:0051082">
    <property type="term" value="F:unfolded protein binding"/>
    <property type="evidence" value="ECO:0007669"/>
    <property type="project" value="InterPro"/>
</dbReference>
<evidence type="ECO:0000256" key="4">
    <source>
        <dbReference type="SAM" id="SignalP"/>
    </source>
</evidence>
<dbReference type="SUPFAM" id="SSF111384">
    <property type="entry name" value="OmpH-like"/>
    <property type="match status" value="1"/>
</dbReference>